<dbReference type="Proteomes" id="UP001497453">
    <property type="component" value="Chromosome 2"/>
</dbReference>
<keyword evidence="3" id="KW-0812">Transmembrane</keyword>
<keyword evidence="4" id="KW-1133">Transmembrane helix</keyword>
<dbReference type="PANTHER" id="PTHR12428">
    <property type="entry name" value="OXA1"/>
    <property type="match status" value="1"/>
</dbReference>
<organism evidence="6 7">
    <name type="scientific">Somion occarium</name>
    <dbReference type="NCBI Taxonomy" id="3059160"/>
    <lineage>
        <taxon>Eukaryota</taxon>
        <taxon>Fungi</taxon>
        <taxon>Dikarya</taxon>
        <taxon>Basidiomycota</taxon>
        <taxon>Agaricomycotina</taxon>
        <taxon>Agaricomycetes</taxon>
        <taxon>Polyporales</taxon>
        <taxon>Cerrenaceae</taxon>
        <taxon>Somion</taxon>
    </lineage>
</organism>
<name>A0ABP1D1K3_9APHY</name>
<sequence>MLASTSCRHLLQRRPPASRVVTRHANALRGNQRRTFVSSALQTLSEGFLDLAIAIPYPQSLPPYSGTIILVTVVSRLLFTVPFSIWAKKRQWRAEDVVIPQLQEEKPRLYKQVMDNMHKDRFRGNEDEARMEFEKRLRPTLTGRQKELFAQHHCSPKPTMLIPMVSQLPLFVGTSMLLSRMSQYPTVFDSESFLTLTSLSHSDPTLTLPIVLGLITLANVESSRWFISTEALERERKVAKWTAERRAKGHTVVEPKKILQSSMRLLSVARILIAAMVPGSIQLYWITSATFGLLQTWVLDYWDSRRPRVVRAAELKMENRTPTSPVKFNAPKRQGPRV</sequence>
<accession>A0ABP1D1K3</accession>
<dbReference type="InterPro" id="IPR001708">
    <property type="entry name" value="YidC/ALB3/OXA1/COX18"/>
</dbReference>
<evidence type="ECO:0000256" key="2">
    <source>
        <dbReference type="ARBA" id="ARBA00009877"/>
    </source>
</evidence>
<protein>
    <submittedName>
        <fullName evidence="6">Uncharacterized protein</fullName>
    </submittedName>
</protein>
<evidence type="ECO:0000313" key="6">
    <source>
        <dbReference type="EMBL" id="CAL1700799.1"/>
    </source>
</evidence>
<evidence type="ECO:0000256" key="3">
    <source>
        <dbReference type="ARBA" id="ARBA00022692"/>
    </source>
</evidence>
<dbReference type="PANTHER" id="PTHR12428:SF65">
    <property type="entry name" value="CYTOCHROME C OXIDASE ASSEMBLY PROTEIN COX18, MITOCHONDRIAL"/>
    <property type="match status" value="1"/>
</dbReference>
<proteinExistence type="inferred from homology"/>
<keyword evidence="7" id="KW-1185">Reference proteome</keyword>
<comment type="subcellular location">
    <subcellularLocation>
        <location evidence="1">Membrane</location>
        <topology evidence="1">Multi-pass membrane protein</topology>
    </subcellularLocation>
</comment>
<evidence type="ECO:0000256" key="1">
    <source>
        <dbReference type="ARBA" id="ARBA00004141"/>
    </source>
</evidence>
<gene>
    <name evidence="6" type="ORF">GFSPODELE1_LOCUS3296</name>
</gene>
<comment type="similarity">
    <text evidence="2">Belongs to the OXA1/ALB3/YidC family.</text>
</comment>
<keyword evidence="5" id="KW-0472">Membrane</keyword>
<evidence type="ECO:0000256" key="4">
    <source>
        <dbReference type="ARBA" id="ARBA00022989"/>
    </source>
</evidence>
<evidence type="ECO:0000313" key="7">
    <source>
        <dbReference type="Proteomes" id="UP001497453"/>
    </source>
</evidence>
<reference evidence="7" key="1">
    <citation type="submission" date="2024-04" db="EMBL/GenBank/DDBJ databases">
        <authorList>
            <person name="Shaw F."/>
            <person name="Minotto A."/>
        </authorList>
    </citation>
    <scope>NUCLEOTIDE SEQUENCE [LARGE SCALE GENOMIC DNA]</scope>
</reference>
<dbReference type="EMBL" id="OZ037945">
    <property type="protein sequence ID" value="CAL1700799.1"/>
    <property type="molecule type" value="Genomic_DNA"/>
</dbReference>
<evidence type="ECO:0000256" key="5">
    <source>
        <dbReference type="ARBA" id="ARBA00023136"/>
    </source>
</evidence>